<evidence type="ECO:0000259" key="12">
    <source>
        <dbReference type="PROSITE" id="PS50850"/>
    </source>
</evidence>
<evidence type="ECO:0000313" key="13">
    <source>
        <dbReference type="EMBL" id="GEN33785.1"/>
    </source>
</evidence>
<dbReference type="FunFam" id="1.20.1250.20:FF:000001">
    <property type="entry name" value="Dicarboxylate MFS transporter"/>
    <property type="match status" value="1"/>
</dbReference>
<feature type="domain" description="Major facilitator superfamily (MFS) profile" evidence="12">
    <location>
        <begin position="6"/>
        <end position="415"/>
    </location>
</feature>
<evidence type="ECO:0000313" key="14">
    <source>
        <dbReference type="Proteomes" id="UP000321157"/>
    </source>
</evidence>
<keyword evidence="3" id="KW-0813">Transport</keyword>
<dbReference type="InterPro" id="IPR005829">
    <property type="entry name" value="Sugar_transporter_CS"/>
</dbReference>
<dbReference type="PANTHER" id="PTHR43045">
    <property type="entry name" value="SHIKIMATE TRANSPORTER"/>
    <property type="match status" value="1"/>
</dbReference>
<evidence type="ECO:0000256" key="2">
    <source>
        <dbReference type="ARBA" id="ARBA00008240"/>
    </source>
</evidence>
<comment type="subcellular location">
    <subcellularLocation>
        <location evidence="1">Cell membrane</location>
        <topology evidence="1">Multi-pass membrane protein</topology>
    </subcellularLocation>
</comment>
<keyword evidence="8 11" id="KW-0472">Membrane</keyword>
<keyword evidence="5 11" id="KW-0812">Transmembrane</keyword>
<keyword evidence="6" id="KW-0769">Symport</keyword>
<evidence type="ECO:0000256" key="9">
    <source>
        <dbReference type="ARBA" id="ARBA00037295"/>
    </source>
</evidence>
<protein>
    <recommendedName>
        <fullName evidence="10">Putative proline/betaine transporter</fullName>
    </recommendedName>
</protein>
<evidence type="ECO:0000256" key="1">
    <source>
        <dbReference type="ARBA" id="ARBA00004651"/>
    </source>
</evidence>
<dbReference type="Proteomes" id="UP000321157">
    <property type="component" value="Unassembled WGS sequence"/>
</dbReference>
<gene>
    <name evidence="13" type="ORF">ADA01nite_12450</name>
</gene>
<organism evidence="13 14">
    <name type="scientific">Aneurinibacillus danicus</name>
    <dbReference type="NCBI Taxonomy" id="267746"/>
    <lineage>
        <taxon>Bacteria</taxon>
        <taxon>Bacillati</taxon>
        <taxon>Bacillota</taxon>
        <taxon>Bacilli</taxon>
        <taxon>Bacillales</taxon>
        <taxon>Paenibacillaceae</taxon>
        <taxon>Aneurinibacillus group</taxon>
        <taxon>Aneurinibacillus</taxon>
    </lineage>
</organism>
<feature type="transmembrane region" description="Helical" evidence="11">
    <location>
        <begin position="391"/>
        <end position="411"/>
    </location>
</feature>
<evidence type="ECO:0000256" key="10">
    <source>
        <dbReference type="ARBA" id="ARBA00039918"/>
    </source>
</evidence>
<evidence type="ECO:0000256" key="4">
    <source>
        <dbReference type="ARBA" id="ARBA00022475"/>
    </source>
</evidence>
<feature type="transmembrane region" description="Helical" evidence="11">
    <location>
        <begin position="179"/>
        <end position="198"/>
    </location>
</feature>
<keyword evidence="4" id="KW-1003">Cell membrane</keyword>
<feature type="transmembrane region" description="Helical" evidence="11">
    <location>
        <begin position="298"/>
        <end position="318"/>
    </location>
</feature>
<evidence type="ECO:0000256" key="11">
    <source>
        <dbReference type="SAM" id="Phobius"/>
    </source>
</evidence>
<evidence type="ECO:0000256" key="6">
    <source>
        <dbReference type="ARBA" id="ARBA00022847"/>
    </source>
</evidence>
<accession>A0A511V4D8</accession>
<name>A0A511V4D8_9BACL</name>
<keyword evidence="7 11" id="KW-1133">Transmembrane helix</keyword>
<keyword evidence="14" id="KW-1185">Reference proteome</keyword>
<feature type="transmembrane region" description="Helical" evidence="11">
    <location>
        <begin position="244"/>
        <end position="262"/>
    </location>
</feature>
<dbReference type="RefSeq" id="WP_146809109.1">
    <property type="nucleotide sequence ID" value="NZ_BJXX01000054.1"/>
</dbReference>
<feature type="transmembrane region" description="Helical" evidence="11">
    <location>
        <begin position="43"/>
        <end position="59"/>
    </location>
</feature>
<dbReference type="Pfam" id="PF00083">
    <property type="entry name" value="Sugar_tr"/>
    <property type="match status" value="1"/>
</dbReference>
<evidence type="ECO:0000256" key="7">
    <source>
        <dbReference type="ARBA" id="ARBA00022989"/>
    </source>
</evidence>
<dbReference type="AlphaFoldDB" id="A0A511V4D8"/>
<feature type="transmembrane region" description="Helical" evidence="11">
    <location>
        <begin position="107"/>
        <end position="132"/>
    </location>
</feature>
<comment type="caution">
    <text evidence="13">The sequence shown here is derived from an EMBL/GenBank/DDBJ whole genome shotgun (WGS) entry which is preliminary data.</text>
</comment>
<dbReference type="InterPro" id="IPR020846">
    <property type="entry name" value="MFS_dom"/>
</dbReference>
<feature type="transmembrane region" description="Helical" evidence="11">
    <location>
        <begin position="144"/>
        <end position="167"/>
    </location>
</feature>
<dbReference type="PANTHER" id="PTHR43045:SF1">
    <property type="entry name" value="SHIKIMATE TRANSPORTER"/>
    <property type="match status" value="1"/>
</dbReference>
<dbReference type="OrthoDB" id="9783227at2"/>
<feature type="transmembrane region" description="Helical" evidence="11">
    <location>
        <begin position="360"/>
        <end position="379"/>
    </location>
</feature>
<reference evidence="13 14" key="1">
    <citation type="submission" date="2019-07" db="EMBL/GenBank/DDBJ databases">
        <title>Whole genome shotgun sequence of Aneurinibacillus danicus NBRC 102444.</title>
        <authorList>
            <person name="Hosoyama A."/>
            <person name="Uohara A."/>
            <person name="Ohji S."/>
            <person name="Ichikawa N."/>
        </authorList>
    </citation>
    <scope>NUCLEOTIDE SEQUENCE [LARGE SCALE GENOMIC DNA]</scope>
    <source>
        <strain evidence="13 14">NBRC 102444</strain>
    </source>
</reference>
<dbReference type="Gene3D" id="1.20.1250.20">
    <property type="entry name" value="MFS general substrate transporter like domains"/>
    <property type="match status" value="2"/>
</dbReference>
<dbReference type="PROSITE" id="PS00217">
    <property type="entry name" value="SUGAR_TRANSPORT_2"/>
    <property type="match status" value="1"/>
</dbReference>
<sequence length="431" mass="46988">MKKGRILFASLAGSVIEWYDFYLYGTATGLVFSTLYFPNHDPAISILLAFATFGVGYAARPLGSILFGHMGDRLGRKATLMYTLIGMGGSSMLIGLLPTYAQVGLLAPILLVIMRLIQGISLGGEWGGAILLATENAPKGFRGLYGSIPQLGVPIGLVAGSFSLSFISYMTTDEQFMSWGWRIPFLLSVVLIALALWVRSGVEETPDFKQQKESGNLAKVPIVETFRNDWRNVLRAIGLKIGDGFFNVFAMSYVLVFTTVYLDYSRDTALTALTIGCATMLVTIPIVGYLSDFIGRKTIYLGGLTLLFLLSVPYFALIGKGVGWLYFMQAVMLGIIWAAVFSTQGTLFSELFPTKVRYTGLSVGYQVAAAIVGFGPMIWTPMAKSYGPSPWIFGGFMMAGLALSLVLSLFVQDTRKMVNPRYDESVKHVGS</sequence>
<feature type="transmembrane region" description="Helical" evidence="11">
    <location>
        <begin position="80"/>
        <end position="101"/>
    </location>
</feature>
<dbReference type="PROSITE" id="PS00216">
    <property type="entry name" value="SUGAR_TRANSPORT_1"/>
    <property type="match status" value="1"/>
</dbReference>
<dbReference type="CDD" id="cd17369">
    <property type="entry name" value="MFS_ShiA_like"/>
    <property type="match status" value="1"/>
</dbReference>
<comment type="similarity">
    <text evidence="2">Belongs to the major facilitator superfamily. Metabolite:H+ Symporter (MHS) family (TC 2.A.1.6) family.</text>
</comment>
<feature type="transmembrane region" description="Helical" evidence="11">
    <location>
        <begin position="324"/>
        <end position="348"/>
    </location>
</feature>
<evidence type="ECO:0000256" key="8">
    <source>
        <dbReference type="ARBA" id="ARBA00023136"/>
    </source>
</evidence>
<proteinExistence type="inferred from homology"/>
<dbReference type="InterPro" id="IPR036259">
    <property type="entry name" value="MFS_trans_sf"/>
</dbReference>
<comment type="function">
    <text evidence="9">May be a proton symporter involved in the uptake of osmolytes such as proline and glycine betaine.</text>
</comment>
<dbReference type="GO" id="GO:0005886">
    <property type="term" value="C:plasma membrane"/>
    <property type="evidence" value="ECO:0007669"/>
    <property type="project" value="UniProtKB-SubCell"/>
</dbReference>
<dbReference type="EMBL" id="BJXX01000054">
    <property type="protein sequence ID" value="GEN33785.1"/>
    <property type="molecule type" value="Genomic_DNA"/>
</dbReference>
<evidence type="ECO:0000256" key="3">
    <source>
        <dbReference type="ARBA" id="ARBA00022448"/>
    </source>
</evidence>
<feature type="transmembrane region" description="Helical" evidence="11">
    <location>
        <begin position="268"/>
        <end position="291"/>
    </location>
</feature>
<dbReference type="InterPro" id="IPR005828">
    <property type="entry name" value="MFS_sugar_transport-like"/>
</dbReference>
<evidence type="ECO:0000256" key="5">
    <source>
        <dbReference type="ARBA" id="ARBA00022692"/>
    </source>
</evidence>
<dbReference type="PROSITE" id="PS50850">
    <property type="entry name" value="MFS"/>
    <property type="match status" value="1"/>
</dbReference>
<dbReference type="SUPFAM" id="SSF103473">
    <property type="entry name" value="MFS general substrate transporter"/>
    <property type="match status" value="1"/>
</dbReference>
<dbReference type="GO" id="GO:0015293">
    <property type="term" value="F:symporter activity"/>
    <property type="evidence" value="ECO:0007669"/>
    <property type="project" value="UniProtKB-KW"/>
</dbReference>